<comment type="caution">
    <text evidence="1">The sequence shown here is derived from an EMBL/GenBank/DDBJ whole genome shotgun (WGS) entry which is preliminary data.</text>
</comment>
<protein>
    <submittedName>
        <fullName evidence="1">Putative transcription regulator</fullName>
    </submittedName>
</protein>
<dbReference type="EMBL" id="AFPU01000001">
    <property type="protein sequence ID" value="EGP93852.1"/>
    <property type="molecule type" value="Genomic_DNA"/>
</dbReference>
<keyword evidence="2" id="KW-1185">Reference proteome</keyword>
<evidence type="ECO:0000313" key="1">
    <source>
        <dbReference type="EMBL" id="EGP93852.1"/>
    </source>
</evidence>
<sequence length="171" mass="19161">MERHGLGLVQAIKDFHKFDGVLREFFGAGADGLETKFLQNIIDLKQQKKAIDNWIIIKDQELAKVFLESFADEDKKAIIGAVLDTSLIIADILSVCNVPQTSGYRKINQLIDSGLLISNGYEIAHDGKKIKKYESIFDNVKMDIEKNVVVVKVQLKKTSIQESVVLQVISN</sequence>
<dbReference type="AlphaFoldDB" id="F9CX50"/>
<reference evidence="1 2" key="1">
    <citation type="journal article" date="2011" name="J. Bacteriol.">
        <title>Genome Sequence of an Ammonia-Oxidizing Soil Archaeon, "Candidatus Nitrosoarchaeum koreensis" MY1.</title>
        <authorList>
            <person name="Kim B.K."/>
            <person name="Jung M.Y."/>
            <person name="Yu D.S."/>
            <person name="Park S.J."/>
            <person name="Oh T.K."/>
            <person name="Rhee S.K."/>
            <person name="Kim J.F."/>
        </authorList>
    </citation>
    <scope>NUCLEOTIDE SEQUENCE [LARGE SCALE GENOMIC DNA]</scope>
    <source>
        <strain evidence="1 2">MY1</strain>
    </source>
</reference>
<organism evidence="1 2">
    <name type="scientific">Nitrosarchaeum koreense MY1</name>
    <dbReference type="NCBI Taxonomy" id="1001994"/>
    <lineage>
        <taxon>Archaea</taxon>
        <taxon>Nitrososphaerota</taxon>
        <taxon>Nitrososphaeria</taxon>
        <taxon>Nitrosopumilales</taxon>
        <taxon>Nitrosopumilaceae</taxon>
        <taxon>Nitrosarchaeum</taxon>
    </lineage>
</organism>
<dbReference type="Proteomes" id="UP000004440">
    <property type="component" value="Unassembled WGS sequence"/>
</dbReference>
<proteinExistence type="predicted"/>
<accession>F9CX50</accession>
<name>F9CX50_9ARCH</name>
<gene>
    <name evidence="1" type="ORF">MY1_1092</name>
</gene>
<evidence type="ECO:0000313" key="2">
    <source>
        <dbReference type="Proteomes" id="UP000004440"/>
    </source>
</evidence>